<accession>A0A0C9U0I5</accession>
<protein>
    <submittedName>
        <fullName evidence="3">Unplaced genomic scaffold SPHSTscaffold_1153, whole genome shotgun sequence</fullName>
    </submittedName>
</protein>
<evidence type="ECO:0000313" key="2">
    <source>
        <dbReference type="EMBL" id="KIJ22366.1"/>
    </source>
</evidence>
<sequence length="119" mass="13950">MFEWKKLYECDHAGHPGDRREPNLSPNKRRKNQQSIKLGCKVKIEVYKVVESGVVDVDNYWQHTSHEPTTLKDMKDSQNHDVVRSWLDGPVKDSFDRKAIKAMLQMMSEELSKIHLFLP</sequence>
<organism evidence="3 4">
    <name type="scientific">Sphaerobolus stellatus (strain SS14)</name>
    <dbReference type="NCBI Taxonomy" id="990650"/>
    <lineage>
        <taxon>Eukaryota</taxon>
        <taxon>Fungi</taxon>
        <taxon>Dikarya</taxon>
        <taxon>Basidiomycota</taxon>
        <taxon>Agaricomycotina</taxon>
        <taxon>Agaricomycetes</taxon>
        <taxon>Phallomycetidae</taxon>
        <taxon>Geastrales</taxon>
        <taxon>Sphaerobolaceae</taxon>
        <taxon>Sphaerobolus</taxon>
    </lineage>
</organism>
<dbReference type="EMBL" id="KN838228">
    <property type="protein sequence ID" value="KIJ22447.1"/>
    <property type="molecule type" value="Genomic_DNA"/>
</dbReference>
<name>A0A0C9U0I5_SPHS4</name>
<dbReference type="OrthoDB" id="2894435at2759"/>
<dbReference type="HOGENOM" id="CLU_2062935_0_0_1"/>
<evidence type="ECO:0000256" key="1">
    <source>
        <dbReference type="SAM" id="MobiDB-lite"/>
    </source>
</evidence>
<gene>
    <name evidence="3" type="ORF">M422DRAFT_277113</name>
    <name evidence="2" type="ORF">M422DRAFT_277232</name>
</gene>
<keyword evidence="4" id="KW-1185">Reference proteome</keyword>
<dbReference type="EMBL" id="KN838344">
    <property type="protein sequence ID" value="KIJ22366.1"/>
    <property type="molecule type" value="Genomic_DNA"/>
</dbReference>
<dbReference type="AlphaFoldDB" id="A0A0C9U0I5"/>
<evidence type="ECO:0000313" key="3">
    <source>
        <dbReference type="EMBL" id="KIJ22447.1"/>
    </source>
</evidence>
<evidence type="ECO:0000313" key="4">
    <source>
        <dbReference type="Proteomes" id="UP000054279"/>
    </source>
</evidence>
<feature type="compositionally biased region" description="Basic and acidic residues" evidence="1">
    <location>
        <begin position="11"/>
        <end position="22"/>
    </location>
</feature>
<feature type="region of interest" description="Disordered" evidence="1">
    <location>
        <begin position="11"/>
        <end position="34"/>
    </location>
</feature>
<reference evidence="3 4" key="1">
    <citation type="submission" date="2014-06" db="EMBL/GenBank/DDBJ databases">
        <title>Evolutionary Origins and Diversification of the Mycorrhizal Mutualists.</title>
        <authorList>
            <consortium name="DOE Joint Genome Institute"/>
            <consortium name="Mycorrhizal Genomics Consortium"/>
            <person name="Kohler A."/>
            <person name="Kuo A."/>
            <person name="Nagy L.G."/>
            <person name="Floudas D."/>
            <person name="Copeland A."/>
            <person name="Barry K.W."/>
            <person name="Cichocki N."/>
            <person name="Veneault-Fourrey C."/>
            <person name="LaButti K."/>
            <person name="Lindquist E.A."/>
            <person name="Lipzen A."/>
            <person name="Lundell T."/>
            <person name="Morin E."/>
            <person name="Murat C."/>
            <person name="Riley R."/>
            <person name="Ohm R."/>
            <person name="Sun H."/>
            <person name="Tunlid A."/>
            <person name="Henrissat B."/>
            <person name="Grigoriev I.V."/>
            <person name="Hibbett D.S."/>
            <person name="Martin F."/>
        </authorList>
    </citation>
    <scope>NUCLEOTIDE SEQUENCE [LARGE SCALE GENOMIC DNA]</scope>
    <source>
        <strain evidence="3 4">SS14</strain>
    </source>
</reference>
<proteinExistence type="predicted"/>
<dbReference type="Proteomes" id="UP000054279">
    <property type="component" value="Unassembled WGS sequence"/>
</dbReference>